<accession>A0A367K6N4</accession>
<protein>
    <submittedName>
        <fullName evidence="1">Uncharacterized protein</fullName>
    </submittedName>
</protein>
<evidence type="ECO:0000313" key="2">
    <source>
        <dbReference type="Proteomes" id="UP000253551"/>
    </source>
</evidence>
<reference evidence="1 2" key="1">
    <citation type="journal article" date="2018" name="G3 (Bethesda)">
        <title>Phylogenetic and Phylogenomic Definition of Rhizopus Species.</title>
        <authorList>
            <person name="Gryganskyi A.P."/>
            <person name="Golan J."/>
            <person name="Dolatabadi S."/>
            <person name="Mondo S."/>
            <person name="Robb S."/>
            <person name="Idnurm A."/>
            <person name="Muszewska A."/>
            <person name="Steczkiewicz K."/>
            <person name="Masonjones S."/>
            <person name="Liao H.L."/>
            <person name="Gajdeczka M.T."/>
            <person name="Anike F."/>
            <person name="Vuek A."/>
            <person name="Anishchenko I.M."/>
            <person name="Voigt K."/>
            <person name="de Hoog G.S."/>
            <person name="Smith M.E."/>
            <person name="Heitman J."/>
            <person name="Vilgalys R."/>
            <person name="Stajich J.E."/>
        </authorList>
    </citation>
    <scope>NUCLEOTIDE SEQUENCE [LARGE SCALE GENOMIC DNA]</scope>
    <source>
        <strain evidence="1 2">LSU 92-RS-03</strain>
    </source>
</reference>
<name>A0A367K6N4_RHIST</name>
<gene>
    <name evidence="1" type="ORF">CU098_005514</name>
</gene>
<comment type="caution">
    <text evidence="1">The sequence shown here is derived from an EMBL/GenBank/DDBJ whole genome shotgun (WGS) entry which is preliminary data.</text>
</comment>
<evidence type="ECO:0000313" key="1">
    <source>
        <dbReference type="EMBL" id="RCH97816.1"/>
    </source>
</evidence>
<proteinExistence type="predicted"/>
<keyword evidence="2" id="KW-1185">Reference proteome</keyword>
<organism evidence="1 2">
    <name type="scientific">Rhizopus stolonifer</name>
    <name type="common">Rhizopus nigricans</name>
    <dbReference type="NCBI Taxonomy" id="4846"/>
    <lineage>
        <taxon>Eukaryota</taxon>
        <taxon>Fungi</taxon>
        <taxon>Fungi incertae sedis</taxon>
        <taxon>Mucoromycota</taxon>
        <taxon>Mucoromycotina</taxon>
        <taxon>Mucoromycetes</taxon>
        <taxon>Mucorales</taxon>
        <taxon>Mucorineae</taxon>
        <taxon>Rhizopodaceae</taxon>
        <taxon>Rhizopus</taxon>
    </lineage>
</organism>
<dbReference type="AlphaFoldDB" id="A0A367K6N4"/>
<dbReference type="EMBL" id="PJQM01002140">
    <property type="protein sequence ID" value="RCH97816.1"/>
    <property type="molecule type" value="Genomic_DNA"/>
</dbReference>
<sequence length="94" mass="10691">MTFSFALPRFSGSTLEPQSEPIMLYEPQYYQKGAGRAMHLQLVPTRPTPPLKRALKPPHIVIPPPNFDHMYIDDQVFSAWSYEEGSTAALWDSP</sequence>
<dbReference type="OrthoDB" id="2384506at2759"/>
<dbReference type="Proteomes" id="UP000253551">
    <property type="component" value="Unassembled WGS sequence"/>
</dbReference>